<evidence type="ECO:0000313" key="1">
    <source>
        <dbReference type="EMBL" id="KAE8397569.1"/>
    </source>
</evidence>
<dbReference type="AlphaFoldDB" id="A0A5N7CUB1"/>
<dbReference type="Proteomes" id="UP000325579">
    <property type="component" value="Unassembled WGS sequence"/>
</dbReference>
<evidence type="ECO:0000313" key="2">
    <source>
        <dbReference type="Proteomes" id="UP000325579"/>
    </source>
</evidence>
<proteinExistence type="predicted"/>
<accession>A0A5N7CUB1</accession>
<dbReference type="EMBL" id="ML736888">
    <property type="protein sequence ID" value="KAE8397569.1"/>
    <property type="molecule type" value="Genomic_DNA"/>
</dbReference>
<dbReference type="GeneID" id="43675533"/>
<reference evidence="1 2" key="1">
    <citation type="submission" date="2019-04" db="EMBL/GenBank/DDBJ databases">
        <authorList>
            <consortium name="DOE Joint Genome Institute"/>
            <person name="Mondo S."/>
            <person name="Kjaerbolling I."/>
            <person name="Vesth T."/>
            <person name="Frisvad J.C."/>
            <person name="Nybo J.L."/>
            <person name="Theobald S."/>
            <person name="Kildgaard S."/>
            <person name="Isbrandt T."/>
            <person name="Kuo A."/>
            <person name="Sato A."/>
            <person name="Lyhne E.K."/>
            <person name="Kogle M.E."/>
            <person name="Wiebenga A."/>
            <person name="Kun R.S."/>
            <person name="Lubbers R.J."/>
            <person name="Makela M.R."/>
            <person name="Barry K."/>
            <person name="Chovatia M."/>
            <person name="Clum A."/>
            <person name="Daum C."/>
            <person name="Haridas S."/>
            <person name="He G."/>
            <person name="LaButti K."/>
            <person name="Lipzen A."/>
            <person name="Riley R."/>
            <person name="Salamov A."/>
            <person name="Simmons B.A."/>
            <person name="Magnuson J.K."/>
            <person name="Henrissat B."/>
            <person name="Mortensen U.H."/>
            <person name="Larsen T.O."/>
            <person name="Devries R.P."/>
            <person name="Grigoriev I.V."/>
            <person name="Machida M."/>
            <person name="Baker S.E."/>
            <person name="Andersen M.R."/>
            <person name="Cantor M.N."/>
            <person name="Hua S.X."/>
        </authorList>
    </citation>
    <scope>NUCLEOTIDE SEQUENCE [LARGE SCALE GENOMIC DNA]</scope>
    <source>
        <strain evidence="1 2">CBS 119388</strain>
    </source>
</reference>
<keyword evidence="2" id="KW-1185">Reference proteome</keyword>
<name>A0A5N7CUB1_9EURO</name>
<sequence>MYVLIYLLSGNWLLAEIFRGRNSLGCNNNRCINSAMNIGSFCAIPEILCLYRKRGVDLSYRSFFYMANRTENFPLCGLRGLLFNGLMDCGILCH</sequence>
<organism evidence="1 2">
    <name type="scientific">Aspergillus pseudonomiae</name>
    <dbReference type="NCBI Taxonomy" id="1506151"/>
    <lineage>
        <taxon>Eukaryota</taxon>
        <taxon>Fungi</taxon>
        <taxon>Dikarya</taxon>
        <taxon>Ascomycota</taxon>
        <taxon>Pezizomycotina</taxon>
        <taxon>Eurotiomycetes</taxon>
        <taxon>Eurotiomycetidae</taxon>
        <taxon>Eurotiales</taxon>
        <taxon>Aspergillaceae</taxon>
        <taxon>Aspergillus</taxon>
        <taxon>Aspergillus subgen. Circumdati</taxon>
    </lineage>
</organism>
<protein>
    <submittedName>
        <fullName evidence="1">Uncharacterized protein</fullName>
    </submittedName>
</protein>
<gene>
    <name evidence="1" type="ORF">BDV37DRAFT_53581</name>
</gene>
<dbReference type="RefSeq" id="XP_031934888.1">
    <property type="nucleotide sequence ID" value="XM_032090842.1"/>
</dbReference>